<evidence type="ECO:0000313" key="3">
    <source>
        <dbReference type="EMBL" id="KAG8535761.1"/>
    </source>
</evidence>
<protein>
    <submittedName>
        <fullName evidence="3">Uncharacterized protein</fullName>
    </submittedName>
</protein>
<dbReference type="EMBL" id="WNYA01058082">
    <property type="protein sequence ID" value="KAG8535761.1"/>
    <property type="molecule type" value="Genomic_DNA"/>
</dbReference>
<reference evidence="3" key="1">
    <citation type="thesis" date="2020" institute="ProQuest LLC" country="789 East Eisenhower Parkway, Ann Arbor, MI, USA">
        <title>Comparative Genomics and Chromosome Evolution.</title>
        <authorList>
            <person name="Mudd A.B."/>
        </authorList>
    </citation>
    <scope>NUCLEOTIDE SEQUENCE</scope>
    <source>
        <strain evidence="3">237g6f4</strain>
        <tissue evidence="3">Blood</tissue>
    </source>
</reference>
<sequence length="69" mass="8403">MCHFLLWALYSVTGLNAVKKHILIGHFWMRQYLMCLIFHCLFIPVLGKGGLFEFFGLLYYFFFYFYFLL</sequence>
<keyword evidence="1" id="KW-1133">Transmembrane helix</keyword>
<gene>
    <name evidence="3" type="ORF">GDO81_027827</name>
</gene>
<dbReference type="AlphaFoldDB" id="A0AAV6YP17"/>
<proteinExistence type="predicted"/>
<keyword evidence="1" id="KW-0472">Membrane</keyword>
<comment type="caution">
    <text evidence="3">The sequence shown here is derived from an EMBL/GenBank/DDBJ whole genome shotgun (WGS) entry which is preliminary data.</text>
</comment>
<evidence type="ECO:0000313" key="4">
    <source>
        <dbReference type="Proteomes" id="UP000824782"/>
    </source>
</evidence>
<name>A0AAV6YP17_ENGPU</name>
<keyword evidence="4" id="KW-1185">Reference proteome</keyword>
<dbReference type="Proteomes" id="UP000824782">
    <property type="component" value="Unassembled WGS sequence"/>
</dbReference>
<evidence type="ECO:0000256" key="1">
    <source>
        <dbReference type="SAM" id="Phobius"/>
    </source>
</evidence>
<feature type="chain" id="PRO_5043967011" evidence="2">
    <location>
        <begin position="18"/>
        <end position="69"/>
    </location>
</feature>
<organism evidence="3 4">
    <name type="scientific">Engystomops pustulosus</name>
    <name type="common">Tungara frog</name>
    <name type="synonym">Physalaemus pustulosus</name>
    <dbReference type="NCBI Taxonomy" id="76066"/>
    <lineage>
        <taxon>Eukaryota</taxon>
        <taxon>Metazoa</taxon>
        <taxon>Chordata</taxon>
        <taxon>Craniata</taxon>
        <taxon>Vertebrata</taxon>
        <taxon>Euteleostomi</taxon>
        <taxon>Amphibia</taxon>
        <taxon>Batrachia</taxon>
        <taxon>Anura</taxon>
        <taxon>Neobatrachia</taxon>
        <taxon>Hyloidea</taxon>
        <taxon>Leptodactylidae</taxon>
        <taxon>Leiuperinae</taxon>
        <taxon>Engystomops</taxon>
    </lineage>
</organism>
<keyword evidence="1" id="KW-0812">Transmembrane</keyword>
<accession>A0AAV6YP17</accession>
<feature type="signal peptide" evidence="2">
    <location>
        <begin position="1"/>
        <end position="17"/>
    </location>
</feature>
<evidence type="ECO:0000256" key="2">
    <source>
        <dbReference type="SAM" id="SignalP"/>
    </source>
</evidence>
<feature type="transmembrane region" description="Helical" evidence="1">
    <location>
        <begin position="51"/>
        <end position="68"/>
    </location>
</feature>
<keyword evidence="2" id="KW-0732">Signal</keyword>